<evidence type="ECO:0000313" key="2">
    <source>
        <dbReference type="EMBL" id="OGN07767.1"/>
    </source>
</evidence>
<organism evidence="2 3">
    <name type="scientific">Candidatus Yanofskybacteria bacterium RIFCSPHIGHO2_02_FULL_38_22b</name>
    <dbReference type="NCBI Taxonomy" id="1802673"/>
    <lineage>
        <taxon>Bacteria</taxon>
        <taxon>Candidatus Yanofskyibacteriota</taxon>
    </lineage>
</organism>
<evidence type="ECO:0000259" key="1">
    <source>
        <dbReference type="Pfam" id="PF02698"/>
    </source>
</evidence>
<sequence length="198" mass="22554">MLSKKYTIIILGGLLRKNPNGSFKTGRFNYVRVLAGYYLYKKLSEKNKVVLIVSGGKGIYKDIPGVPPVAKVMKSELVKLGLSQKEILEENKTPSTYAELVWIKNFLTKNSNKVILVSNSYHLPRIKTMMNYLSEFKGLGKNILLTSAEKVVIKFNNKLENKINRELKSLKMKSIIANEQRGIRALKSGNYKIRTWLI</sequence>
<feature type="domain" description="DUF218" evidence="1">
    <location>
        <begin position="7"/>
        <end position="133"/>
    </location>
</feature>
<comment type="caution">
    <text evidence="2">The sequence shown here is derived from an EMBL/GenBank/DDBJ whole genome shotgun (WGS) entry which is preliminary data.</text>
</comment>
<dbReference type="GO" id="GO:0000270">
    <property type="term" value="P:peptidoglycan metabolic process"/>
    <property type="evidence" value="ECO:0007669"/>
    <property type="project" value="TreeGrafter"/>
</dbReference>
<dbReference type="InterPro" id="IPR003848">
    <property type="entry name" value="DUF218"/>
</dbReference>
<accession>A0A1F8F3Q1</accession>
<dbReference type="AlphaFoldDB" id="A0A1F8F3Q1"/>
<dbReference type="PANTHER" id="PTHR30336">
    <property type="entry name" value="INNER MEMBRANE PROTEIN, PROBABLE PERMEASE"/>
    <property type="match status" value="1"/>
</dbReference>
<dbReference type="Gene3D" id="3.40.50.620">
    <property type="entry name" value="HUPs"/>
    <property type="match status" value="1"/>
</dbReference>
<proteinExistence type="predicted"/>
<dbReference type="Pfam" id="PF02698">
    <property type="entry name" value="DUF218"/>
    <property type="match status" value="1"/>
</dbReference>
<reference evidence="2 3" key="1">
    <citation type="journal article" date="2016" name="Nat. Commun.">
        <title>Thousands of microbial genomes shed light on interconnected biogeochemical processes in an aquifer system.</title>
        <authorList>
            <person name="Anantharaman K."/>
            <person name="Brown C.T."/>
            <person name="Hug L.A."/>
            <person name="Sharon I."/>
            <person name="Castelle C.J."/>
            <person name="Probst A.J."/>
            <person name="Thomas B.C."/>
            <person name="Singh A."/>
            <person name="Wilkins M.J."/>
            <person name="Karaoz U."/>
            <person name="Brodie E.L."/>
            <person name="Williams K.H."/>
            <person name="Hubbard S.S."/>
            <person name="Banfield J.F."/>
        </authorList>
    </citation>
    <scope>NUCLEOTIDE SEQUENCE [LARGE SCALE GENOMIC DNA]</scope>
</reference>
<protein>
    <recommendedName>
        <fullName evidence="1">DUF218 domain-containing protein</fullName>
    </recommendedName>
</protein>
<gene>
    <name evidence="2" type="ORF">A3B86_02710</name>
</gene>
<dbReference type="EMBL" id="MGJN01000001">
    <property type="protein sequence ID" value="OGN07767.1"/>
    <property type="molecule type" value="Genomic_DNA"/>
</dbReference>
<evidence type="ECO:0000313" key="3">
    <source>
        <dbReference type="Proteomes" id="UP000176834"/>
    </source>
</evidence>
<dbReference type="CDD" id="cd06259">
    <property type="entry name" value="YdcF-like"/>
    <property type="match status" value="1"/>
</dbReference>
<dbReference type="InterPro" id="IPR051599">
    <property type="entry name" value="Cell_Envelope_Assoc"/>
</dbReference>
<dbReference type="InterPro" id="IPR014729">
    <property type="entry name" value="Rossmann-like_a/b/a_fold"/>
</dbReference>
<dbReference type="PANTHER" id="PTHR30336:SF4">
    <property type="entry name" value="ENVELOPE BIOGENESIS FACTOR ELYC"/>
    <property type="match status" value="1"/>
</dbReference>
<dbReference type="GO" id="GO:0005886">
    <property type="term" value="C:plasma membrane"/>
    <property type="evidence" value="ECO:0007669"/>
    <property type="project" value="TreeGrafter"/>
</dbReference>
<dbReference type="GO" id="GO:0043164">
    <property type="term" value="P:Gram-negative-bacterium-type cell wall biogenesis"/>
    <property type="evidence" value="ECO:0007669"/>
    <property type="project" value="TreeGrafter"/>
</dbReference>
<dbReference type="Proteomes" id="UP000176834">
    <property type="component" value="Unassembled WGS sequence"/>
</dbReference>
<name>A0A1F8F3Q1_9BACT</name>